<feature type="transmembrane region" description="Helical" evidence="1">
    <location>
        <begin position="15"/>
        <end position="36"/>
    </location>
</feature>
<evidence type="ECO:0000256" key="1">
    <source>
        <dbReference type="SAM" id="Phobius"/>
    </source>
</evidence>
<gene>
    <name evidence="2" type="ORF">GCM10010910_16830</name>
</gene>
<sequence length="157" mass="17771">MSEVPELYPPVQYEWWWLALAVAILVVLAAGAWLVWALTRPPRERPEPVASLDARLDALRREHLDLIDSVEARYAARRLRPREANAELSRITRAFVNEYTGVETPVLSLAELQARGLSPELIDAVRRHFYPSLYVEGPPIDPVASAEAARRVVTGWH</sequence>
<evidence type="ECO:0000313" key="3">
    <source>
        <dbReference type="Proteomes" id="UP000638043"/>
    </source>
</evidence>
<protein>
    <recommendedName>
        <fullName evidence="4">DUF4129 domain-containing protein</fullName>
    </recommendedName>
</protein>
<keyword evidence="1" id="KW-0472">Membrane</keyword>
<organism evidence="2 3">
    <name type="scientific">Microbacterium nanhaiense</name>
    <dbReference type="NCBI Taxonomy" id="1301026"/>
    <lineage>
        <taxon>Bacteria</taxon>
        <taxon>Bacillati</taxon>
        <taxon>Actinomycetota</taxon>
        <taxon>Actinomycetes</taxon>
        <taxon>Micrococcales</taxon>
        <taxon>Microbacteriaceae</taxon>
        <taxon>Microbacterium</taxon>
    </lineage>
</organism>
<evidence type="ECO:0000313" key="2">
    <source>
        <dbReference type="EMBL" id="GGO63688.1"/>
    </source>
</evidence>
<keyword evidence="3" id="KW-1185">Reference proteome</keyword>
<dbReference type="Proteomes" id="UP000638043">
    <property type="component" value="Unassembled WGS sequence"/>
</dbReference>
<keyword evidence="1" id="KW-1133">Transmembrane helix</keyword>
<accession>A0ABQ2N2J3</accession>
<name>A0ABQ2N2J3_9MICO</name>
<evidence type="ECO:0008006" key="4">
    <source>
        <dbReference type="Google" id="ProtNLM"/>
    </source>
</evidence>
<proteinExistence type="predicted"/>
<dbReference type="RefSeq" id="WP_188700944.1">
    <property type="nucleotide sequence ID" value="NZ_BMMQ01000004.1"/>
</dbReference>
<keyword evidence="1" id="KW-0812">Transmembrane</keyword>
<dbReference type="EMBL" id="BMMQ01000004">
    <property type="protein sequence ID" value="GGO63688.1"/>
    <property type="molecule type" value="Genomic_DNA"/>
</dbReference>
<comment type="caution">
    <text evidence="2">The sequence shown here is derived from an EMBL/GenBank/DDBJ whole genome shotgun (WGS) entry which is preliminary data.</text>
</comment>
<reference evidence="3" key="1">
    <citation type="journal article" date="2019" name="Int. J. Syst. Evol. Microbiol.">
        <title>The Global Catalogue of Microorganisms (GCM) 10K type strain sequencing project: providing services to taxonomists for standard genome sequencing and annotation.</title>
        <authorList>
            <consortium name="The Broad Institute Genomics Platform"/>
            <consortium name="The Broad Institute Genome Sequencing Center for Infectious Disease"/>
            <person name="Wu L."/>
            <person name="Ma J."/>
        </authorList>
    </citation>
    <scope>NUCLEOTIDE SEQUENCE [LARGE SCALE GENOMIC DNA]</scope>
    <source>
        <strain evidence="3">CGMCC 4.7181</strain>
    </source>
</reference>